<dbReference type="EMBL" id="CP014924">
    <property type="protein sequence ID" value="ANZ66564.1"/>
    <property type="molecule type" value="Genomic_DNA"/>
</dbReference>
<evidence type="ECO:0000313" key="2">
    <source>
        <dbReference type="Proteomes" id="UP000093267"/>
    </source>
</evidence>
<reference evidence="1 2" key="1">
    <citation type="submission" date="2016-03" db="EMBL/GenBank/DDBJ databases">
        <title>Pediococcus and Lactobacillus from brewery environment - whole genome sequencing and assembly.</title>
        <authorList>
            <person name="Behr J."/>
            <person name="Geissler A.J."/>
            <person name="Vogel R.F."/>
        </authorList>
    </citation>
    <scope>NUCLEOTIDE SEQUENCE [LARGE SCALE GENOMIC DNA]</scope>
    <source>
        <strain evidence="1 2">TMW 1.1995</strain>
    </source>
</reference>
<organism evidence="1 2">
    <name type="scientific">Secundilactobacillus paracollinoides</name>
    <dbReference type="NCBI Taxonomy" id="240427"/>
    <lineage>
        <taxon>Bacteria</taxon>
        <taxon>Bacillati</taxon>
        <taxon>Bacillota</taxon>
        <taxon>Bacilli</taxon>
        <taxon>Lactobacillales</taxon>
        <taxon>Lactobacillaceae</taxon>
        <taxon>Secundilactobacillus</taxon>
    </lineage>
</organism>
<sequence>MAGGKTPHFTLCRISQDTMTKIAKSLVGIIVENEQGIVKAVLDVKTPVLHVFTFILTVNVLC</sequence>
<protein>
    <submittedName>
        <fullName evidence="1">Uncharacterized protein</fullName>
    </submittedName>
</protein>
<gene>
    <name evidence="1" type="ORF">AYR63_05065</name>
</gene>
<dbReference type="AlphaFoldDB" id="A0A1B2IWU9"/>
<proteinExistence type="predicted"/>
<accession>A0A1B2IWU9</accession>
<evidence type="ECO:0000313" key="1">
    <source>
        <dbReference type="EMBL" id="ANZ66564.1"/>
    </source>
</evidence>
<name>A0A1B2IWU9_9LACO</name>
<keyword evidence="2" id="KW-1185">Reference proteome</keyword>
<dbReference type="Proteomes" id="UP000093267">
    <property type="component" value="Chromosome"/>
</dbReference>